<reference evidence="4" key="1">
    <citation type="journal article" date="2019" name="Int. J. Syst. Evol. Microbiol.">
        <title>The Global Catalogue of Microorganisms (GCM) 10K type strain sequencing project: providing services to taxonomists for standard genome sequencing and annotation.</title>
        <authorList>
            <consortium name="The Broad Institute Genomics Platform"/>
            <consortium name="The Broad Institute Genome Sequencing Center for Infectious Disease"/>
            <person name="Wu L."/>
            <person name="Ma J."/>
        </authorList>
    </citation>
    <scope>NUCLEOTIDE SEQUENCE [LARGE SCALE GENOMIC DNA]</scope>
    <source>
        <strain evidence="4">CGMCC 4.6946</strain>
    </source>
</reference>
<keyword evidence="2" id="KW-1133">Transmembrane helix</keyword>
<dbReference type="Proteomes" id="UP001595797">
    <property type="component" value="Unassembled WGS sequence"/>
</dbReference>
<keyword evidence="4" id="KW-1185">Reference proteome</keyword>
<name>A0ABV9TJB3_9MICC</name>
<gene>
    <name evidence="3" type="ORF">ACFPCS_10700</name>
</gene>
<feature type="transmembrane region" description="Helical" evidence="2">
    <location>
        <begin position="84"/>
        <end position="111"/>
    </location>
</feature>
<keyword evidence="2" id="KW-0472">Membrane</keyword>
<evidence type="ECO:0000256" key="1">
    <source>
        <dbReference type="SAM" id="MobiDB-lite"/>
    </source>
</evidence>
<keyword evidence="2" id="KW-0812">Transmembrane</keyword>
<dbReference type="EMBL" id="JBHSIW010000013">
    <property type="protein sequence ID" value="MFC4904032.1"/>
    <property type="molecule type" value="Genomic_DNA"/>
</dbReference>
<dbReference type="RefSeq" id="WP_053004925.1">
    <property type="nucleotide sequence ID" value="NZ_JARAMH010000013.1"/>
</dbReference>
<evidence type="ECO:0000256" key="2">
    <source>
        <dbReference type="SAM" id="Phobius"/>
    </source>
</evidence>
<comment type="caution">
    <text evidence="3">The sequence shown here is derived from an EMBL/GenBank/DDBJ whole genome shotgun (WGS) entry which is preliminary data.</text>
</comment>
<feature type="transmembrane region" description="Helical" evidence="2">
    <location>
        <begin position="118"/>
        <end position="138"/>
    </location>
</feature>
<accession>A0ABV9TJB3</accession>
<proteinExistence type="predicted"/>
<sequence length="184" mass="19125">MSNPYPDRPGQPSGPPSYNASGGDQYGGGRPAAAPPELGRLLTLTLASAGLYLLSQLVSLFTSFSGDQTAVLEESGLSADQIASLQGTATITSIVLIVVAMALYALIYVFLKKGKNWARILGIVLGIISVVSTVLGLLVGGMAIAGLGIVSLILAIAFVVVNVLWLVTAFKAPIKQWFARPHMA</sequence>
<protein>
    <submittedName>
        <fullName evidence="3">Uncharacterized protein</fullName>
    </submittedName>
</protein>
<feature type="region of interest" description="Disordered" evidence="1">
    <location>
        <begin position="1"/>
        <end position="32"/>
    </location>
</feature>
<feature type="transmembrane region" description="Helical" evidence="2">
    <location>
        <begin position="144"/>
        <end position="167"/>
    </location>
</feature>
<organism evidence="3 4">
    <name type="scientific">Kocuria oceani</name>
    <dbReference type="NCBI Taxonomy" id="988827"/>
    <lineage>
        <taxon>Bacteria</taxon>
        <taxon>Bacillati</taxon>
        <taxon>Actinomycetota</taxon>
        <taxon>Actinomycetes</taxon>
        <taxon>Micrococcales</taxon>
        <taxon>Micrococcaceae</taxon>
        <taxon>Kocuria</taxon>
    </lineage>
</organism>
<feature type="compositionally biased region" description="Pro residues" evidence="1">
    <location>
        <begin position="1"/>
        <end position="15"/>
    </location>
</feature>
<evidence type="ECO:0000313" key="4">
    <source>
        <dbReference type="Proteomes" id="UP001595797"/>
    </source>
</evidence>
<evidence type="ECO:0000313" key="3">
    <source>
        <dbReference type="EMBL" id="MFC4904032.1"/>
    </source>
</evidence>